<protein>
    <submittedName>
        <fullName evidence="1">Uncharacterized protein</fullName>
    </submittedName>
</protein>
<evidence type="ECO:0000313" key="2">
    <source>
        <dbReference type="Proteomes" id="UP000593574"/>
    </source>
</evidence>
<dbReference type="Proteomes" id="UP000593574">
    <property type="component" value="Unassembled WGS sequence"/>
</dbReference>
<name>A0A7J8ZZJ4_9ROSI</name>
<dbReference type="AlphaFoldDB" id="A0A7J8ZZJ4"/>
<reference evidence="1 2" key="1">
    <citation type="journal article" date="2019" name="Genome Biol. Evol.">
        <title>Insights into the evolution of the New World diploid cottons (Gossypium, subgenus Houzingenia) based on genome sequencing.</title>
        <authorList>
            <person name="Grover C.E."/>
            <person name="Arick M.A. 2nd"/>
            <person name="Thrash A."/>
            <person name="Conover J.L."/>
            <person name="Sanders W.S."/>
            <person name="Peterson D.G."/>
            <person name="Frelichowski J.E."/>
            <person name="Scheffler J.A."/>
            <person name="Scheffler B.E."/>
            <person name="Wendel J.F."/>
        </authorList>
    </citation>
    <scope>NUCLEOTIDE SEQUENCE [LARGE SCALE GENOMIC DNA]</scope>
    <source>
        <strain evidence="1">4</strain>
        <tissue evidence="1">Leaf</tissue>
    </source>
</reference>
<keyword evidence="2" id="KW-1185">Reference proteome</keyword>
<sequence>MQLGNFIRNFMEYDSSNLGKEYHNFMRIRVHIDIWHPLKRKKQEGEGELAGNCEGNRVPGNSLWDLGKKVGKGKRGLGETEELTAREEINTLAVRNRRMLEINHLSLAATKRQADMAQ</sequence>
<comment type="caution">
    <text evidence="1">The sequence shown here is derived from an EMBL/GenBank/DDBJ whole genome shotgun (WGS) entry which is preliminary data.</text>
</comment>
<organism evidence="1 2">
    <name type="scientific">Gossypium laxum</name>
    <dbReference type="NCBI Taxonomy" id="34288"/>
    <lineage>
        <taxon>Eukaryota</taxon>
        <taxon>Viridiplantae</taxon>
        <taxon>Streptophyta</taxon>
        <taxon>Embryophyta</taxon>
        <taxon>Tracheophyta</taxon>
        <taxon>Spermatophyta</taxon>
        <taxon>Magnoliopsida</taxon>
        <taxon>eudicotyledons</taxon>
        <taxon>Gunneridae</taxon>
        <taxon>Pentapetalae</taxon>
        <taxon>rosids</taxon>
        <taxon>malvids</taxon>
        <taxon>Malvales</taxon>
        <taxon>Malvaceae</taxon>
        <taxon>Malvoideae</taxon>
        <taxon>Gossypium</taxon>
    </lineage>
</organism>
<accession>A0A7J8ZZJ4</accession>
<proteinExistence type="predicted"/>
<gene>
    <name evidence="1" type="ORF">Golax_005050</name>
</gene>
<dbReference type="EMBL" id="JABEZV010000008">
    <property type="protein sequence ID" value="MBA0717213.1"/>
    <property type="molecule type" value="Genomic_DNA"/>
</dbReference>
<evidence type="ECO:0000313" key="1">
    <source>
        <dbReference type="EMBL" id="MBA0717213.1"/>
    </source>
</evidence>